<keyword evidence="5 6" id="KW-0560">Oxidoreductase</keyword>
<dbReference type="PRINTS" id="PR01001">
    <property type="entry name" value="FADG3PDH"/>
</dbReference>
<dbReference type="Gene3D" id="3.50.50.60">
    <property type="entry name" value="FAD/NAD(P)-binding domain"/>
    <property type="match status" value="2"/>
</dbReference>
<accession>A0ABD6CBZ3</accession>
<dbReference type="SUPFAM" id="SSF54373">
    <property type="entry name" value="FAD-linked reductases, C-terminal domain"/>
    <property type="match status" value="1"/>
</dbReference>
<sequence length="407" mass="42972">MRQTDVLVVGGGATGAGVARDLALRGLDVTLVERGGLSAGTTGRTHGLLHSGARYAESDRAGAVECIEETRILKQIAGACVRDTGGFFVQLAEDDPAYFAEKRAACEDLGIPTEVVDSAAAREDVPGLAEAAERVLRVPDGVIYPSRLVAANAEDARRHGATILTGAPVQRIDIEGGQITGVAVGGNVDETVAPEYVVNAAGAWAGSVARMAGLTVEMRPTKGLMIAVEYEGLGPVLNRCRPPADGDIIVPHESEVVLGTTSVPVDDPDDFRRDEWEIETVFDECAKLLPGVTDADPRRSWWGVRPLYEPAEADREGRGISRGYVCLDHATDGVENAASIVGGKLTTYRAMAEVTADLVCDRLAVDAECRTADERLPAADDPARLDEFVATFDGQGPADEDVGAERP</sequence>
<evidence type="ECO:0000256" key="4">
    <source>
        <dbReference type="ARBA" id="ARBA00022827"/>
    </source>
</evidence>
<dbReference type="PROSITE" id="PS00977">
    <property type="entry name" value="FAD_G3PDH_1"/>
    <property type="match status" value="1"/>
</dbReference>
<comment type="catalytic activity">
    <reaction evidence="6">
        <text>a quinone + sn-glycerol 3-phosphate = dihydroxyacetone phosphate + a quinol</text>
        <dbReference type="Rhea" id="RHEA:18977"/>
        <dbReference type="ChEBI" id="CHEBI:24646"/>
        <dbReference type="ChEBI" id="CHEBI:57597"/>
        <dbReference type="ChEBI" id="CHEBI:57642"/>
        <dbReference type="ChEBI" id="CHEBI:132124"/>
        <dbReference type="EC" id="1.1.5.3"/>
    </reaction>
</comment>
<evidence type="ECO:0000256" key="1">
    <source>
        <dbReference type="ARBA" id="ARBA00001974"/>
    </source>
</evidence>
<comment type="cofactor">
    <cofactor evidence="1 6">
        <name>FAD</name>
        <dbReference type="ChEBI" id="CHEBI:57692"/>
    </cofactor>
</comment>
<dbReference type="InterPro" id="IPR000447">
    <property type="entry name" value="G3P_DH_FAD-dep"/>
</dbReference>
<dbReference type="Proteomes" id="UP001597119">
    <property type="component" value="Unassembled WGS sequence"/>
</dbReference>
<evidence type="ECO:0000313" key="9">
    <source>
        <dbReference type="Proteomes" id="UP001597119"/>
    </source>
</evidence>
<evidence type="ECO:0000313" key="8">
    <source>
        <dbReference type="EMBL" id="MFD1587544.1"/>
    </source>
</evidence>
<evidence type="ECO:0000259" key="7">
    <source>
        <dbReference type="Pfam" id="PF01266"/>
    </source>
</evidence>
<keyword evidence="9" id="KW-1185">Reference proteome</keyword>
<dbReference type="GO" id="GO:0006072">
    <property type="term" value="P:glycerol-3-phosphate metabolic process"/>
    <property type="evidence" value="ECO:0007669"/>
    <property type="project" value="UniProtKB-UniRule"/>
</dbReference>
<evidence type="ECO:0000256" key="3">
    <source>
        <dbReference type="ARBA" id="ARBA00022630"/>
    </source>
</evidence>
<dbReference type="EC" id="1.1.5.3" evidence="6"/>
<dbReference type="EMBL" id="JBHUDJ010000003">
    <property type="protein sequence ID" value="MFD1587544.1"/>
    <property type="molecule type" value="Genomic_DNA"/>
</dbReference>
<dbReference type="PROSITE" id="PS00978">
    <property type="entry name" value="FAD_G3PDH_2"/>
    <property type="match status" value="1"/>
</dbReference>
<dbReference type="Gene3D" id="3.30.9.10">
    <property type="entry name" value="D-Amino Acid Oxidase, subunit A, domain 2"/>
    <property type="match status" value="1"/>
</dbReference>
<dbReference type="GO" id="GO:0004368">
    <property type="term" value="F:glycerol-3-phosphate dehydrogenase (quinone) activity"/>
    <property type="evidence" value="ECO:0007669"/>
    <property type="project" value="UniProtKB-EC"/>
</dbReference>
<name>A0ABD6CBZ3_9EURY</name>
<dbReference type="PANTHER" id="PTHR11985">
    <property type="entry name" value="GLYCEROL-3-PHOSPHATE DEHYDROGENASE"/>
    <property type="match status" value="1"/>
</dbReference>
<feature type="domain" description="FAD dependent oxidoreductase" evidence="7">
    <location>
        <begin position="5"/>
        <end position="358"/>
    </location>
</feature>
<evidence type="ECO:0000256" key="2">
    <source>
        <dbReference type="ARBA" id="ARBA00007330"/>
    </source>
</evidence>
<proteinExistence type="inferred from homology"/>
<evidence type="ECO:0000256" key="5">
    <source>
        <dbReference type="ARBA" id="ARBA00023002"/>
    </source>
</evidence>
<protein>
    <recommendedName>
        <fullName evidence="6">Glycerol-3-phosphate dehydrogenase</fullName>
        <ecNumber evidence="6">1.1.5.3</ecNumber>
    </recommendedName>
</protein>
<keyword evidence="3 6" id="KW-0285">Flavoprotein</keyword>
<evidence type="ECO:0000256" key="6">
    <source>
        <dbReference type="RuleBase" id="RU361217"/>
    </source>
</evidence>
<comment type="caution">
    <text evidence="8">The sequence shown here is derived from an EMBL/GenBank/DDBJ whole genome shotgun (WGS) entry which is preliminary data.</text>
</comment>
<dbReference type="AlphaFoldDB" id="A0ABD6CBZ3"/>
<dbReference type="GO" id="GO:0009331">
    <property type="term" value="C:glycerol-3-phosphate dehydrogenase (FAD) complex"/>
    <property type="evidence" value="ECO:0007669"/>
    <property type="project" value="UniProtKB-UniRule"/>
</dbReference>
<dbReference type="PANTHER" id="PTHR11985:SF15">
    <property type="entry name" value="GLYCEROL-3-PHOSPHATE DEHYDROGENASE, MITOCHONDRIAL"/>
    <property type="match status" value="1"/>
</dbReference>
<comment type="similarity">
    <text evidence="2 6">Belongs to the FAD-dependent glycerol-3-phosphate dehydrogenase family.</text>
</comment>
<reference evidence="8 9" key="1">
    <citation type="journal article" date="2019" name="Int. J. Syst. Evol. Microbiol.">
        <title>The Global Catalogue of Microorganisms (GCM) 10K type strain sequencing project: providing services to taxonomists for standard genome sequencing and annotation.</title>
        <authorList>
            <consortium name="The Broad Institute Genomics Platform"/>
            <consortium name="The Broad Institute Genome Sequencing Center for Infectious Disease"/>
            <person name="Wu L."/>
            <person name="Ma J."/>
        </authorList>
    </citation>
    <scope>NUCLEOTIDE SEQUENCE [LARGE SCALE GENOMIC DNA]</scope>
    <source>
        <strain evidence="8 9">CGMCC 1.12125</strain>
    </source>
</reference>
<dbReference type="InterPro" id="IPR036188">
    <property type="entry name" value="FAD/NAD-bd_sf"/>
</dbReference>
<dbReference type="SUPFAM" id="SSF51905">
    <property type="entry name" value="FAD/NAD(P)-binding domain"/>
    <property type="match status" value="1"/>
</dbReference>
<dbReference type="InterPro" id="IPR006076">
    <property type="entry name" value="FAD-dep_OxRdtase"/>
</dbReference>
<dbReference type="Pfam" id="PF01266">
    <property type="entry name" value="DAO"/>
    <property type="match status" value="1"/>
</dbReference>
<keyword evidence="4" id="KW-0274">FAD</keyword>
<gene>
    <name evidence="8" type="ORF">ACFR9U_11155</name>
</gene>
<dbReference type="RefSeq" id="WP_247373093.1">
    <property type="nucleotide sequence ID" value="NZ_JALLGV010000001.1"/>
</dbReference>
<organism evidence="8 9">
    <name type="scientific">Halorientalis brevis</name>
    <dbReference type="NCBI Taxonomy" id="1126241"/>
    <lineage>
        <taxon>Archaea</taxon>
        <taxon>Methanobacteriati</taxon>
        <taxon>Methanobacteriota</taxon>
        <taxon>Stenosarchaea group</taxon>
        <taxon>Halobacteria</taxon>
        <taxon>Halobacteriales</taxon>
        <taxon>Haloarculaceae</taxon>
        <taxon>Halorientalis</taxon>
    </lineage>
</organism>